<dbReference type="SMART" id="SM00213">
    <property type="entry name" value="UBQ"/>
    <property type="match status" value="1"/>
</dbReference>
<dbReference type="PROSITE" id="PS51468">
    <property type="entry name" value="VIT"/>
    <property type="match status" value="1"/>
</dbReference>
<dbReference type="SUPFAM" id="SSF53300">
    <property type="entry name" value="vWA-like"/>
    <property type="match status" value="1"/>
</dbReference>
<dbReference type="InterPro" id="IPR000626">
    <property type="entry name" value="Ubiquitin-like_dom"/>
</dbReference>
<evidence type="ECO:0000256" key="11">
    <source>
        <dbReference type="ARBA" id="ARBA00023163"/>
    </source>
</evidence>
<dbReference type="InterPro" id="IPR036616">
    <property type="entry name" value="Poly(ADP-ribose)pol_reg_dom_sf"/>
</dbReference>
<dbReference type="PROSITE" id="PS50234">
    <property type="entry name" value="VWFA"/>
    <property type="match status" value="1"/>
</dbReference>
<dbReference type="Pfam" id="PF13768">
    <property type="entry name" value="VWA_3"/>
    <property type="match status" value="1"/>
</dbReference>
<dbReference type="PROSITE" id="PS00115">
    <property type="entry name" value="RNA_POL_II_REPEAT"/>
    <property type="match status" value="1"/>
</dbReference>
<evidence type="ECO:0000256" key="6">
    <source>
        <dbReference type="ARBA" id="ARBA00022723"/>
    </source>
</evidence>
<dbReference type="EC" id="2.4.2.-" evidence="14"/>
<dbReference type="Pfam" id="PF00644">
    <property type="entry name" value="PARP"/>
    <property type="match status" value="1"/>
</dbReference>
<feature type="compositionally biased region" description="Polar residues" evidence="15">
    <location>
        <begin position="1903"/>
        <end position="1912"/>
    </location>
</feature>
<evidence type="ECO:0000256" key="13">
    <source>
        <dbReference type="ARBA" id="ARBA00024347"/>
    </source>
</evidence>
<dbReference type="SUPFAM" id="SSF47587">
    <property type="entry name" value="Domain of poly(ADP-ribose) polymerase"/>
    <property type="match status" value="1"/>
</dbReference>
<dbReference type="InterPro" id="IPR036465">
    <property type="entry name" value="vWFA_dom_sf"/>
</dbReference>
<evidence type="ECO:0000259" key="17">
    <source>
        <dbReference type="PROSITE" id="PS50172"/>
    </source>
</evidence>
<dbReference type="InterPro" id="IPR000684">
    <property type="entry name" value="RNA_pol_II_repeat_euk"/>
</dbReference>
<evidence type="ECO:0000259" key="16">
    <source>
        <dbReference type="PROSITE" id="PS50053"/>
    </source>
</evidence>
<dbReference type="GO" id="GO:0046872">
    <property type="term" value="F:metal ion binding"/>
    <property type="evidence" value="ECO:0007669"/>
    <property type="project" value="UniProtKB-KW"/>
</dbReference>
<evidence type="ECO:0000256" key="10">
    <source>
        <dbReference type="ARBA" id="ARBA00023125"/>
    </source>
</evidence>
<dbReference type="EMBL" id="JBJQND010000013">
    <property type="protein sequence ID" value="KAL3858028.1"/>
    <property type="molecule type" value="Genomic_DNA"/>
</dbReference>
<keyword evidence="7" id="KW-0677">Repeat</keyword>
<name>A0ABD3VBU2_SINWO</name>
<keyword evidence="10" id="KW-0238">DNA-binding</keyword>
<dbReference type="Pfam" id="PF00240">
    <property type="entry name" value="ubiquitin"/>
    <property type="match status" value="1"/>
</dbReference>
<evidence type="ECO:0000259" key="18">
    <source>
        <dbReference type="PROSITE" id="PS50234"/>
    </source>
</evidence>
<dbReference type="SMART" id="SM00609">
    <property type="entry name" value="VIT"/>
    <property type="match status" value="1"/>
</dbReference>
<feature type="compositionally biased region" description="Low complexity" evidence="15">
    <location>
        <begin position="2076"/>
        <end position="2090"/>
    </location>
</feature>
<evidence type="ECO:0000259" key="20">
    <source>
        <dbReference type="PROSITE" id="PS51060"/>
    </source>
</evidence>
<evidence type="ECO:0000313" key="22">
    <source>
        <dbReference type="EMBL" id="KAL3858028.1"/>
    </source>
</evidence>
<feature type="region of interest" description="Disordered" evidence="15">
    <location>
        <begin position="1891"/>
        <end position="1919"/>
    </location>
</feature>
<dbReference type="InterPro" id="IPR031273">
    <property type="entry name" value="PARP4"/>
</dbReference>
<feature type="domain" description="VWFA" evidence="18">
    <location>
        <begin position="889"/>
        <end position="1058"/>
    </location>
</feature>
<reference evidence="22 23" key="1">
    <citation type="submission" date="2024-11" db="EMBL/GenBank/DDBJ databases">
        <title>Chromosome-level genome assembly of the freshwater bivalve Anodonta woodiana.</title>
        <authorList>
            <person name="Chen X."/>
        </authorList>
    </citation>
    <scope>NUCLEOTIDE SEQUENCE [LARGE SCALE GENOMIC DNA]</scope>
    <source>
        <strain evidence="22">MN2024</strain>
        <tissue evidence="22">Gills</tissue>
    </source>
</reference>
<evidence type="ECO:0000256" key="2">
    <source>
        <dbReference type="ARBA" id="ARBA00022553"/>
    </source>
</evidence>
<dbReference type="GO" id="GO:0003677">
    <property type="term" value="F:DNA binding"/>
    <property type="evidence" value="ECO:0007669"/>
    <property type="project" value="UniProtKB-KW"/>
</dbReference>
<keyword evidence="12" id="KW-0539">Nucleus</keyword>
<feature type="compositionally biased region" description="Low complexity" evidence="15">
    <location>
        <begin position="1755"/>
        <end position="1772"/>
    </location>
</feature>
<dbReference type="InterPro" id="IPR002035">
    <property type="entry name" value="VWF_A"/>
</dbReference>
<feature type="domain" description="PARP alpha-helical" evidence="20">
    <location>
        <begin position="262"/>
        <end position="386"/>
    </location>
</feature>
<feature type="compositionally biased region" description="Basic residues" evidence="15">
    <location>
        <begin position="1955"/>
        <end position="1968"/>
    </location>
</feature>
<dbReference type="InterPro" id="IPR004102">
    <property type="entry name" value="Poly(ADP-ribose)pol_reg_dom"/>
</dbReference>
<keyword evidence="8" id="KW-0862">Zinc</keyword>
<keyword evidence="23" id="KW-1185">Reference proteome</keyword>
<dbReference type="Pfam" id="PF00533">
    <property type="entry name" value="BRCT"/>
    <property type="match status" value="1"/>
</dbReference>
<dbReference type="SUPFAM" id="SSF52113">
    <property type="entry name" value="BRCT domain"/>
    <property type="match status" value="1"/>
</dbReference>
<keyword evidence="6" id="KW-0479">Metal-binding</keyword>
<keyword evidence="2" id="KW-0597">Phosphoprotein</keyword>
<organism evidence="22 23">
    <name type="scientific">Sinanodonta woodiana</name>
    <name type="common">Chinese pond mussel</name>
    <name type="synonym">Anodonta woodiana</name>
    <dbReference type="NCBI Taxonomy" id="1069815"/>
    <lineage>
        <taxon>Eukaryota</taxon>
        <taxon>Metazoa</taxon>
        <taxon>Spiralia</taxon>
        <taxon>Lophotrochozoa</taxon>
        <taxon>Mollusca</taxon>
        <taxon>Bivalvia</taxon>
        <taxon>Autobranchia</taxon>
        <taxon>Heteroconchia</taxon>
        <taxon>Palaeoheterodonta</taxon>
        <taxon>Unionida</taxon>
        <taxon>Unionoidea</taxon>
        <taxon>Unionidae</taxon>
        <taxon>Unioninae</taxon>
        <taxon>Sinanodonta</taxon>
    </lineage>
</organism>
<dbReference type="Gene3D" id="3.40.50.410">
    <property type="entry name" value="von Willebrand factor, type A domain"/>
    <property type="match status" value="1"/>
</dbReference>
<feature type="region of interest" description="Disordered" evidence="15">
    <location>
        <begin position="1937"/>
        <end position="1999"/>
    </location>
</feature>
<dbReference type="Proteomes" id="UP001634394">
    <property type="component" value="Unassembled WGS sequence"/>
</dbReference>
<dbReference type="Pfam" id="PF08487">
    <property type="entry name" value="VIT"/>
    <property type="match status" value="1"/>
</dbReference>
<dbReference type="PROSITE" id="PS50172">
    <property type="entry name" value="BRCT"/>
    <property type="match status" value="1"/>
</dbReference>
<dbReference type="GO" id="GO:0003950">
    <property type="term" value="F:NAD+ poly-ADP-ribosyltransferase activity"/>
    <property type="evidence" value="ECO:0007669"/>
    <property type="project" value="UniProtKB-UniRule"/>
</dbReference>
<feature type="region of interest" description="Disordered" evidence="15">
    <location>
        <begin position="1752"/>
        <end position="1772"/>
    </location>
</feature>
<dbReference type="Gene3D" id="3.90.228.10">
    <property type="match status" value="1"/>
</dbReference>
<evidence type="ECO:0000256" key="4">
    <source>
        <dbReference type="ARBA" id="ARBA00022679"/>
    </source>
</evidence>
<keyword evidence="9 14" id="KW-0520">NAD</keyword>
<dbReference type="PROSITE" id="PS51059">
    <property type="entry name" value="PARP_CATALYTIC"/>
    <property type="match status" value="1"/>
</dbReference>
<keyword evidence="4 14" id="KW-0808">Transferase</keyword>
<dbReference type="Gene3D" id="3.40.50.10190">
    <property type="entry name" value="BRCT domain"/>
    <property type="match status" value="1"/>
</dbReference>
<dbReference type="SUPFAM" id="SSF54236">
    <property type="entry name" value="Ubiquitin-like"/>
    <property type="match status" value="1"/>
</dbReference>
<evidence type="ECO:0000256" key="7">
    <source>
        <dbReference type="ARBA" id="ARBA00022737"/>
    </source>
</evidence>
<evidence type="ECO:0000256" key="1">
    <source>
        <dbReference type="ARBA" id="ARBA00004123"/>
    </source>
</evidence>
<evidence type="ECO:0000259" key="19">
    <source>
        <dbReference type="PROSITE" id="PS51059"/>
    </source>
</evidence>
<feature type="compositionally biased region" description="Basic and acidic residues" evidence="15">
    <location>
        <begin position="2029"/>
        <end position="2054"/>
    </location>
</feature>
<evidence type="ECO:0000259" key="21">
    <source>
        <dbReference type="PROSITE" id="PS51468"/>
    </source>
</evidence>
<comment type="subcellular location">
    <subcellularLocation>
        <location evidence="1">Nucleus</location>
    </subcellularLocation>
</comment>
<evidence type="ECO:0000256" key="12">
    <source>
        <dbReference type="ARBA" id="ARBA00023242"/>
    </source>
</evidence>
<feature type="compositionally biased region" description="Low complexity" evidence="15">
    <location>
        <begin position="1982"/>
        <end position="1999"/>
    </location>
</feature>
<dbReference type="PANTHER" id="PTHR46530:SF1">
    <property type="entry name" value="PROTEIN MONO-ADP-RIBOSYLTRANSFERASE PARP4"/>
    <property type="match status" value="1"/>
</dbReference>
<dbReference type="PROSITE" id="PS50053">
    <property type="entry name" value="UBIQUITIN_2"/>
    <property type="match status" value="1"/>
</dbReference>
<evidence type="ECO:0000256" key="14">
    <source>
        <dbReference type="RuleBase" id="RU362114"/>
    </source>
</evidence>
<feature type="compositionally biased region" description="Basic residues" evidence="15">
    <location>
        <begin position="2055"/>
        <end position="2075"/>
    </location>
</feature>
<feature type="compositionally biased region" description="Basic residues" evidence="15">
    <location>
        <begin position="2017"/>
        <end position="2028"/>
    </location>
</feature>
<feature type="region of interest" description="Disordered" evidence="15">
    <location>
        <begin position="2012"/>
        <end position="2100"/>
    </location>
</feature>
<dbReference type="InterPro" id="IPR001357">
    <property type="entry name" value="BRCT_dom"/>
</dbReference>
<feature type="domain" description="PARP catalytic" evidence="19">
    <location>
        <begin position="388"/>
        <end position="588"/>
    </location>
</feature>
<dbReference type="InterPro" id="IPR013694">
    <property type="entry name" value="VIT"/>
</dbReference>
<keyword evidence="11" id="KW-0804">Transcription</keyword>
<dbReference type="SUPFAM" id="SSF56399">
    <property type="entry name" value="ADP-ribosylation"/>
    <property type="match status" value="1"/>
</dbReference>
<evidence type="ECO:0000256" key="5">
    <source>
        <dbReference type="ARBA" id="ARBA00022695"/>
    </source>
</evidence>
<dbReference type="PROSITE" id="PS51060">
    <property type="entry name" value="PARP_ALPHA_HD"/>
    <property type="match status" value="1"/>
</dbReference>
<accession>A0ABD3VBU2</accession>
<keyword evidence="5" id="KW-0548">Nucleotidyltransferase</keyword>
<dbReference type="GO" id="GO:0016779">
    <property type="term" value="F:nucleotidyltransferase activity"/>
    <property type="evidence" value="ECO:0007669"/>
    <property type="project" value="UniProtKB-KW"/>
</dbReference>
<feature type="domain" description="BRCT" evidence="17">
    <location>
        <begin position="8"/>
        <end position="103"/>
    </location>
</feature>
<dbReference type="SMART" id="SM00292">
    <property type="entry name" value="BRCT"/>
    <property type="match status" value="1"/>
</dbReference>
<protein>
    <recommendedName>
        <fullName evidence="14">Poly [ADP-ribose] polymerase</fullName>
        <shortName evidence="14">PARP</shortName>
        <ecNumber evidence="14">2.4.2.-</ecNumber>
    </recommendedName>
</protein>
<evidence type="ECO:0000256" key="8">
    <source>
        <dbReference type="ARBA" id="ARBA00022833"/>
    </source>
</evidence>
<sequence length="2293" mass="259479">MDGDHPKFMMKIFKNCTVVLLFDTNTSFKEKTSWKKKITNNGGVISYIVTKRASLIVLFNKSNVSHSFKIRQASRYRIPVVNPRYLDQCIEQGYILSTEGFIVAEPRYEQGLKTGKIQRSFSEAVIQKKKKHGKLINLASHPSFLHGDPDGPEFDEGRYELAKWAVLQSGTLVQALEIHAHPSGNLQSGQGKFRLFAQGAVMDKNNVVTSVEEAVIWYFETIEEVVSGYEHLYKKFIGFPNNMQPSDTARVDFGQLGSPCLRLVLSKLLILQTKLSSEVAEFTEIVWREALDEVENLLTIPLHLVTQDKIDQAEVALMLMGNLLFNLSEADSNRMDSLITDLYQALPHKDQHRKEKFTLNEISAKKDLCQLLRDIISVREATDWSQEVTTVAKYRALGCHISCLETSSEKYKKVENLVTATGKGIHIRHVFSIRRMQEEINFQPRNTRTLMHSSAPHNFLGILSRGLLLPKTVVDKFGVNRTDAGNLGCGIYFSDAASTCVKYSSPGKVCGTRFLLLCDVALGNVHEMRHTDHSITAPPDGFDSLHGVKSTPEAYSQFEDNEYAVFSAEQQCIRYVVEFSMTGDTITPFPQNLIAATVESPAADLSQRMSDIDITDVKNIQDPLSKVKAGLQGTGKESVPLKSVHVRAKMLDLVAHVVVLQYYHNSSDTPIEAKYVFPLDDSAAVCGFEAFINGKHIVGEVKEKSKARKEYKEAIEKGHGAYLMEEETPDVFSVSVGNLPPNSDVLIKITFITELQVSGDNVCFYLPSSVAPWLKDAALAQEKQESLHSVKIKDNKRCECSVQISVEMPFDIRKIYSPTHRLKVKKTDTKAVVEIPKNSRLDEGFELQVSLAEIHVPRMWVEKHTEKDSQACMLTFYPEFESEKEESTEILFLIDMSNSMKGDAERDAKKVLDLALHQLPATYYFNITVFGTSSSDLFSASQKISKSTLERAQEHVKCLSAIYGSSDFFPPLRSFHLLCPMESHQNIFLISDGHVNHNDFILNSIKRAAKRSRLFTLGVGQAVNHHQMRCIASLGGGTYEYYNASTKSAWQRKVTSQLEQASQPRLMEVSVDWIQGNEKASDLLQAPSSIPSIFSGCRQVVYGFVPNCMQAVLHAEVNGQEISTQVSTAELNITNGQMLHQLTARAVIRDFENGILDGDRILHQMLKLERKQTIIELSKEYSIVTPYTSFVAVEEREEDKEKHDGPSVAELVALEKVDILPYMQWENVDDFDEMSPEDTIRGLLQKGKIAEGFSMNRAEGIYASIGDLLEEASLHENKDLAKEVYSTLDDFYNQNGSEDVKVVLAQVKPHIKEPVPAFVKTLTGKTIGVRVKTVRELKEAIMDKEGIPEDQQRLVAAGKQLTDDMLIEDLGYEPTIHLVLRLRGGPEIQSSKDTNQSRIHSQETEKLFTPDYIPQEKCSSFSTVEADGYHQSLCQPDKEEAVKEEYPPKMGRKKKKSKLASLAISSDKTLQENKLTSCSDKASKFSQLAIEKEILDTEGGKVLEDYMDSENGSQMDEIGKRTPIGMTIDVPSLERQKDENVPTQANIFDTFEVNPEIVDMDLEMLDTFGASFDTDDTDAPQFTAVPLGYLSKNTSHPSCLSSVPSEMLSSFMAPSSDQPPPEKGQASVDGLYSDFNVVSTVTVNPQFEDKDIWGAAQDDHSIEHYLMNDASQLLEEQQQHHLEVQQQNIQVHQLLMKSQSSDQTTKSLENMASTVEAVKSILRENMHPVINVNQPAFLHSLENCVTPSQSYQPMSHSYSPTSPSYSPLSPQSSHTFKLQLNMEPQKYFVQDSFMLDPESELKTNRTEANQIPSCRPQLFDMDKGPTPTEKYNSVYQGQVHNTKLRSLRHSKTYEKETVVLPHKMKSFGESRQFDLAVIGKAAPRKHLATKAARKSASHEQLICSKSSMTSASEEGEDEENKADYKFEMVKLFESDKRDRAAERSRKFHGGFISRGRGKQHVFSRRSKQTARSTSERSRRISKTSSSSSESLSSKSVSKSSSSYARILKRYFSTSRSRSPRRYRSRSQGHSRDFSRSRSRDRRSFSMESSRFRDRSHSRKRKQSISQNRRRRRSRIRSTSQRFRSRVSYQRSRSRERGQRSYDKKAVTWNLTIGHPVRRTIDENEKLQPWTRLTYIDMCIPDKLIPMVNGQYWEVTTELCNALNLSLKDTLAEMYTRGLYDFDKKICKKAERVLATMAILITFIDIVYRSFHNDGLKATPEMDLDIKDFKQQLSQTIYIREPNNKVTFVFLPVHMVSALNWLLKQEKLSYVYCRLGLGHTLREFLENIVKAVLD</sequence>
<evidence type="ECO:0000256" key="3">
    <source>
        <dbReference type="ARBA" id="ARBA00022676"/>
    </source>
</evidence>
<feature type="domain" description="VIT" evidence="21">
    <location>
        <begin position="625"/>
        <end position="753"/>
    </location>
</feature>
<dbReference type="InterPro" id="IPR036420">
    <property type="entry name" value="BRCT_dom_sf"/>
</dbReference>
<keyword evidence="3 14" id="KW-0328">Glycosyltransferase</keyword>
<dbReference type="SMART" id="SM00327">
    <property type="entry name" value="VWA"/>
    <property type="match status" value="1"/>
</dbReference>
<feature type="domain" description="Ubiquitin-like" evidence="16">
    <location>
        <begin position="1332"/>
        <end position="1383"/>
    </location>
</feature>
<proteinExistence type="inferred from homology"/>
<dbReference type="Gene3D" id="3.10.20.90">
    <property type="entry name" value="Phosphatidylinositol 3-kinase Catalytic Subunit, Chain A, domain 1"/>
    <property type="match status" value="1"/>
</dbReference>
<evidence type="ECO:0000256" key="15">
    <source>
        <dbReference type="SAM" id="MobiDB-lite"/>
    </source>
</evidence>
<comment type="caution">
    <text evidence="22">The sequence shown here is derived from an EMBL/GenBank/DDBJ whole genome shotgun (WGS) entry which is preliminary data.</text>
</comment>
<dbReference type="InterPro" id="IPR029071">
    <property type="entry name" value="Ubiquitin-like_domsf"/>
</dbReference>
<comment type="similarity">
    <text evidence="13">Belongs to the ARTD/PARP family.</text>
</comment>
<evidence type="ECO:0000256" key="9">
    <source>
        <dbReference type="ARBA" id="ARBA00023027"/>
    </source>
</evidence>
<dbReference type="PANTHER" id="PTHR46530">
    <property type="entry name" value="PROTEIN MONO-ADP-RIBOSYLTRANSFERASE PARP4"/>
    <property type="match status" value="1"/>
</dbReference>
<evidence type="ECO:0000313" key="23">
    <source>
        <dbReference type="Proteomes" id="UP001634394"/>
    </source>
</evidence>
<dbReference type="GO" id="GO:0005634">
    <property type="term" value="C:nucleus"/>
    <property type="evidence" value="ECO:0007669"/>
    <property type="project" value="UniProtKB-SubCell"/>
</dbReference>
<gene>
    <name evidence="22" type="ORF">ACJMK2_012644</name>
</gene>
<dbReference type="InterPro" id="IPR012317">
    <property type="entry name" value="Poly(ADP-ribose)pol_cat_dom"/>
</dbReference>